<evidence type="ECO:0000313" key="2">
    <source>
        <dbReference type="EMBL" id="SFT50800.1"/>
    </source>
</evidence>
<feature type="transmembrane region" description="Helical" evidence="1">
    <location>
        <begin position="304"/>
        <end position="325"/>
    </location>
</feature>
<dbReference type="STRING" id="477690.SAMN05216474_0960"/>
<reference evidence="2 3" key="1">
    <citation type="submission" date="2016-10" db="EMBL/GenBank/DDBJ databases">
        <authorList>
            <person name="de Groot N.N."/>
        </authorList>
    </citation>
    <scope>NUCLEOTIDE SEQUENCE [LARGE SCALE GENOMIC DNA]</scope>
    <source>
        <strain evidence="2 3">CGMCC 1.7005</strain>
    </source>
</reference>
<dbReference type="OrthoDB" id="1466625at2"/>
<dbReference type="RefSeq" id="WP_090246965.1">
    <property type="nucleotide sequence ID" value="NZ_FPAS01000001.1"/>
</dbReference>
<dbReference type="AlphaFoldDB" id="A0A1I6YJZ6"/>
<evidence type="ECO:0000313" key="3">
    <source>
        <dbReference type="Proteomes" id="UP000236454"/>
    </source>
</evidence>
<keyword evidence="3" id="KW-1185">Reference proteome</keyword>
<dbReference type="Proteomes" id="UP000236454">
    <property type="component" value="Unassembled WGS sequence"/>
</dbReference>
<gene>
    <name evidence="2" type="ORF">SAMN05216474_0960</name>
</gene>
<evidence type="ECO:0000256" key="1">
    <source>
        <dbReference type="SAM" id="Phobius"/>
    </source>
</evidence>
<accession>A0A1I6YJZ6</accession>
<keyword evidence="1" id="KW-0472">Membrane</keyword>
<keyword evidence="1" id="KW-0812">Transmembrane</keyword>
<name>A0A1I6YJZ6_9FLAO</name>
<organism evidence="2 3">
    <name type="scientific">Lishizhenia tianjinensis</name>
    <dbReference type="NCBI Taxonomy" id="477690"/>
    <lineage>
        <taxon>Bacteria</taxon>
        <taxon>Pseudomonadati</taxon>
        <taxon>Bacteroidota</taxon>
        <taxon>Flavobacteriia</taxon>
        <taxon>Flavobacteriales</taxon>
        <taxon>Crocinitomicaceae</taxon>
        <taxon>Lishizhenia</taxon>
    </lineage>
</organism>
<dbReference type="EMBL" id="FPAS01000001">
    <property type="protein sequence ID" value="SFT50800.1"/>
    <property type="molecule type" value="Genomic_DNA"/>
</dbReference>
<keyword evidence="1" id="KW-1133">Transmembrane helix</keyword>
<sequence length="329" mass="38625">MSKIFTTSLFLLLTLPLLAFEISREQKTPDFKFEPFERNIHISEDLDAEIRALKDKPQSEWTGQDSLTYGIQLVLLHQYELSLSFILRTHYDTVSNPEKLHLFQESFLRNEAYDALHKSILFEKGDDFNRVLSYRLDVARAMMLLKQGVWDSNTSKMFPEIIRLKREERSKEENIAIAHDLDEALRLFVVHLNRQSNEIVSEAYEEFGDFLLDNFTESNAYIAYSLSRYYYNRNKSVSSKIKEVKSVMDEKHYILPSFRKIFGKIQPGRFNYELLKEKQIEKDSVKAPVVELPKKEKNDLLPKYNGQLIILIGILIILLGVILFVRTKR</sequence>
<proteinExistence type="predicted"/>
<protein>
    <submittedName>
        <fullName evidence="2">Uncharacterized protein</fullName>
    </submittedName>
</protein>